<dbReference type="Pfam" id="PF13193">
    <property type="entry name" value="AMP-binding_C"/>
    <property type="match status" value="1"/>
</dbReference>
<dbReference type="EMBL" id="JAATEJ010000005">
    <property type="protein sequence ID" value="NJP43568.1"/>
    <property type="molecule type" value="Genomic_DNA"/>
</dbReference>
<protein>
    <submittedName>
        <fullName evidence="6">Amino acid adenylation domain-containing protein</fullName>
    </submittedName>
</protein>
<dbReference type="Proteomes" id="UP000734511">
    <property type="component" value="Unassembled WGS sequence"/>
</dbReference>
<dbReference type="Gene3D" id="1.10.1200.10">
    <property type="entry name" value="ACP-like"/>
    <property type="match status" value="2"/>
</dbReference>
<sequence length="1139" mass="118928">MSALLPELVLESIGRHPGSPAVLAAGEVVTYRELGARAGHVAAALRARGAGPESAVGVLVSPGPDLVAALLGAWLAGACYVPVDPLAPRERQAGVLRLAGAAALLTDRADGLPEAPVPVVRVKAPGSAPLPPPRTPPQRAAYMVFTSGSTGTPKGVVVEHAGIANRVLWGVRALGLTPADRVLQKTPLTFDAAAWEVLAPLVVGAPVVFGRPGAGRDATELVASLRETGATVLQVVPSMLRLLAVEPGLEDCTALRTLCCAGEPLPAELCHAVRARVDVEIWNTYGPTECAIDVTAARFDPAQRTGQVPIGRPVDGMRVRLLPPGAMPGTPPAGGRDHDPDALFELYAAGPGVARGYHGDPAQTAERFLPDPAGPPGARMYRTGDLVRQSADGTLSFAGRADAQLKINGVRIEPGEVEAALERHPAVVAAAAAPVDDPAGVRRLGVWLVTRDGGEPPGLLDFLRGSLPAALVPSVVTTVAALPVTGSGKTDRSRLPAPDWTRPAGQGETAGVPVTKEQELVLAAWEEVLGVTGVALDDDFFRLGGHSLLMTRLAAVLAETAGAEVDFRDLLFAATPRGQARLLVEAARVRPIDVLPEEARVPLSPAQERFWLQDRQDPGSPEYLLPVLCRLPADIPEAAVRRAVDRLAARHEPLRTRYAMDGDGLHAVVLPAPGPHGFVPDFAAVDTTPERVAGHVREALARGFDLAAAPPVRHLLVRDGGPEQLLVVVSHHIASDGWSSRVLERDLRALVAAEAGGGPAALPELPLRHRDAVAWQRDRLTGAVAARQLGYWRTALEGVPPLVLPGAPARPRHRAIEGTGVEVAVPAGDAAALLAVGRAAGVPAHGVFLTLWTVLLARAAGQWDFAVGTPHAGRDRPELHDLVGLFINVVAVRAGLAPELSFRAAVERVGQVCRAAFAHSAVPFEQVAEEVEPVRDRSRTPVFQTLFTLSGDGLVGQRVLPEDLRLLAEAWRVARTDVALTLWPGDNGGYGGALEYAVGVLPDAAAAELAADFAVLAALFAADPEAAVGAQPHHPPAAGEEDAPQEEGDGPAAGSLVAETVLGFVRAVLEQDDVGLADDVLRRGGNSLAVARLLWNVQNAFGVEVSMRVFFDRPTAAALAGEVERLLRADLDAPAASAG</sequence>
<dbReference type="InterPro" id="IPR023213">
    <property type="entry name" value="CAT-like_dom_sf"/>
</dbReference>
<feature type="domain" description="Carrier" evidence="5">
    <location>
        <begin position="1052"/>
        <end position="1127"/>
    </location>
</feature>
<dbReference type="Pfam" id="PF00501">
    <property type="entry name" value="AMP-binding"/>
    <property type="match status" value="1"/>
</dbReference>
<keyword evidence="2" id="KW-0596">Phosphopantetheine</keyword>
<dbReference type="Pfam" id="PF00550">
    <property type="entry name" value="PP-binding"/>
    <property type="match status" value="2"/>
</dbReference>
<evidence type="ECO:0000256" key="1">
    <source>
        <dbReference type="ARBA" id="ARBA00001957"/>
    </source>
</evidence>
<dbReference type="InterPro" id="IPR045851">
    <property type="entry name" value="AMP-bd_C_sf"/>
</dbReference>
<comment type="caution">
    <text evidence="6">The sequence shown here is derived from an EMBL/GenBank/DDBJ whole genome shotgun (WGS) entry which is preliminary data.</text>
</comment>
<gene>
    <name evidence="6" type="ORF">HCN08_09170</name>
</gene>
<dbReference type="CDD" id="cd05930">
    <property type="entry name" value="A_NRPS"/>
    <property type="match status" value="1"/>
</dbReference>
<dbReference type="Gene3D" id="3.30.559.10">
    <property type="entry name" value="Chloramphenicol acetyltransferase-like domain"/>
    <property type="match status" value="1"/>
</dbReference>
<dbReference type="InterPro" id="IPR042099">
    <property type="entry name" value="ANL_N_sf"/>
</dbReference>
<dbReference type="PROSITE" id="PS50075">
    <property type="entry name" value="CARRIER"/>
    <property type="match status" value="2"/>
</dbReference>
<dbReference type="Gene3D" id="3.30.300.30">
    <property type="match status" value="1"/>
</dbReference>
<dbReference type="Pfam" id="PF00668">
    <property type="entry name" value="Condensation"/>
    <property type="match status" value="1"/>
</dbReference>
<dbReference type="RefSeq" id="WP_167982434.1">
    <property type="nucleotide sequence ID" value="NZ_JAATEJ010000005.1"/>
</dbReference>
<dbReference type="InterPro" id="IPR000873">
    <property type="entry name" value="AMP-dep_synth/lig_dom"/>
</dbReference>
<evidence type="ECO:0000259" key="5">
    <source>
        <dbReference type="PROSITE" id="PS50075"/>
    </source>
</evidence>
<evidence type="ECO:0000256" key="4">
    <source>
        <dbReference type="SAM" id="MobiDB-lite"/>
    </source>
</evidence>
<evidence type="ECO:0000256" key="2">
    <source>
        <dbReference type="ARBA" id="ARBA00022450"/>
    </source>
</evidence>
<dbReference type="SMART" id="SM00823">
    <property type="entry name" value="PKS_PP"/>
    <property type="match status" value="2"/>
</dbReference>
<dbReference type="SUPFAM" id="SSF56801">
    <property type="entry name" value="Acetyl-CoA synthetase-like"/>
    <property type="match status" value="1"/>
</dbReference>
<feature type="region of interest" description="Disordered" evidence="4">
    <location>
        <begin position="487"/>
        <end position="511"/>
    </location>
</feature>
<proteinExistence type="predicted"/>
<dbReference type="PANTHER" id="PTHR45527:SF1">
    <property type="entry name" value="FATTY ACID SYNTHASE"/>
    <property type="match status" value="1"/>
</dbReference>
<accession>A0ABX0ZPQ1</accession>
<comment type="cofactor">
    <cofactor evidence="1">
        <name>pantetheine 4'-phosphate</name>
        <dbReference type="ChEBI" id="CHEBI:47942"/>
    </cofactor>
</comment>
<reference evidence="6 7" key="1">
    <citation type="submission" date="2020-03" db="EMBL/GenBank/DDBJ databases">
        <title>WGS of actinomycetes isolated from Thailand.</title>
        <authorList>
            <person name="Thawai C."/>
        </authorList>
    </citation>
    <scope>NUCLEOTIDE SEQUENCE [LARGE SCALE GENOMIC DNA]</scope>
    <source>
        <strain evidence="6 7">PRB2-1</strain>
    </source>
</reference>
<name>A0ABX0ZPQ1_9ACTN</name>
<dbReference type="CDD" id="cd19531">
    <property type="entry name" value="LCL_NRPS-like"/>
    <property type="match status" value="1"/>
</dbReference>
<evidence type="ECO:0000313" key="6">
    <source>
        <dbReference type="EMBL" id="NJP43568.1"/>
    </source>
</evidence>
<feature type="region of interest" description="Disordered" evidence="4">
    <location>
        <begin position="1028"/>
        <end position="1052"/>
    </location>
</feature>
<dbReference type="InterPro" id="IPR025110">
    <property type="entry name" value="AMP-bd_C"/>
</dbReference>
<dbReference type="Gene3D" id="3.30.559.30">
    <property type="entry name" value="Nonribosomal peptide synthetase, condensation domain"/>
    <property type="match status" value="1"/>
</dbReference>
<dbReference type="SUPFAM" id="SSF47336">
    <property type="entry name" value="ACP-like"/>
    <property type="match status" value="2"/>
</dbReference>
<organism evidence="6 7">
    <name type="scientific">Actinacidiphila epipremni</name>
    <dbReference type="NCBI Taxonomy" id="2053013"/>
    <lineage>
        <taxon>Bacteria</taxon>
        <taxon>Bacillati</taxon>
        <taxon>Actinomycetota</taxon>
        <taxon>Actinomycetes</taxon>
        <taxon>Kitasatosporales</taxon>
        <taxon>Streptomycetaceae</taxon>
        <taxon>Actinacidiphila</taxon>
    </lineage>
</organism>
<evidence type="ECO:0000256" key="3">
    <source>
        <dbReference type="ARBA" id="ARBA00022553"/>
    </source>
</evidence>
<dbReference type="PANTHER" id="PTHR45527">
    <property type="entry name" value="NONRIBOSOMAL PEPTIDE SYNTHETASE"/>
    <property type="match status" value="1"/>
</dbReference>
<dbReference type="InterPro" id="IPR036736">
    <property type="entry name" value="ACP-like_sf"/>
</dbReference>
<feature type="compositionally biased region" description="Acidic residues" evidence="4">
    <location>
        <begin position="1039"/>
        <end position="1049"/>
    </location>
</feature>
<dbReference type="InterPro" id="IPR009081">
    <property type="entry name" value="PP-bd_ACP"/>
</dbReference>
<keyword evidence="7" id="KW-1185">Reference proteome</keyword>
<dbReference type="SUPFAM" id="SSF52777">
    <property type="entry name" value="CoA-dependent acyltransferases"/>
    <property type="match status" value="2"/>
</dbReference>
<dbReference type="InterPro" id="IPR010071">
    <property type="entry name" value="AA_adenyl_dom"/>
</dbReference>
<dbReference type="InterPro" id="IPR001242">
    <property type="entry name" value="Condensation_dom"/>
</dbReference>
<evidence type="ECO:0000313" key="7">
    <source>
        <dbReference type="Proteomes" id="UP000734511"/>
    </source>
</evidence>
<feature type="domain" description="Carrier" evidence="5">
    <location>
        <begin position="512"/>
        <end position="587"/>
    </location>
</feature>
<dbReference type="InterPro" id="IPR020845">
    <property type="entry name" value="AMP-binding_CS"/>
</dbReference>
<dbReference type="InterPro" id="IPR020806">
    <property type="entry name" value="PKS_PP-bd"/>
</dbReference>
<dbReference type="Gene3D" id="3.40.50.12780">
    <property type="entry name" value="N-terminal domain of ligase-like"/>
    <property type="match status" value="1"/>
</dbReference>
<keyword evidence="3" id="KW-0597">Phosphoprotein</keyword>
<dbReference type="PROSITE" id="PS00455">
    <property type="entry name" value="AMP_BINDING"/>
    <property type="match status" value="1"/>
</dbReference>
<dbReference type="NCBIfam" id="TIGR01733">
    <property type="entry name" value="AA-adenyl-dom"/>
    <property type="match status" value="1"/>
</dbReference>